<keyword evidence="5" id="KW-1185">Reference proteome</keyword>
<dbReference type="GO" id="GO:0003723">
    <property type="term" value="F:RNA binding"/>
    <property type="evidence" value="ECO:0007669"/>
    <property type="project" value="TreeGrafter"/>
</dbReference>
<dbReference type="InParanoid" id="H3AD96"/>
<dbReference type="GO" id="GO:0005730">
    <property type="term" value="C:nucleolus"/>
    <property type="evidence" value="ECO:0007669"/>
    <property type="project" value="TreeGrafter"/>
</dbReference>
<sequence>VLKCNNMASKRTRRAVAAAEKESGGKEEKKEVMESGGAGGNEKEEEEEDDDDDAAPDEVPFQQAREEAVRSIKQALESVKREKLLLKEKRRQRQELFKEQKKRKLLPEALLEEVAAASQTSFIKSLGNIHKVHSCEDSEKPEEGNSSEGSEEEDEEEALDNRLKESYMAVRLKDQGQINLQQERAQDFIQDCLYGPGSNRTTANELFSLSNKKCFNKKAAVQFVDKSWGLEKKQKAEKFKKKWLQKQGVGTN</sequence>
<dbReference type="EMBL" id="AFYH01063297">
    <property type="status" value="NOT_ANNOTATED_CDS"/>
    <property type="molecule type" value="Genomic_DNA"/>
</dbReference>
<dbReference type="Bgee" id="ENSLACG00000006749">
    <property type="expression patterns" value="Expressed in muscle tissue and 6 other cell types or tissues"/>
</dbReference>
<dbReference type="Proteomes" id="UP000008672">
    <property type="component" value="Unassembled WGS sequence"/>
</dbReference>
<evidence type="ECO:0000256" key="1">
    <source>
        <dbReference type="SAM" id="Coils"/>
    </source>
</evidence>
<organism evidence="4 5">
    <name type="scientific">Latimeria chalumnae</name>
    <name type="common">Coelacanth</name>
    <dbReference type="NCBI Taxonomy" id="7897"/>
    <lineage>
        <taxon>Eukaryota</taxon>
        <taxon>Metazoa</taxon>
        <taxon>Chordata</taxon>
        <taxon>Craniata</taxon>
        <taxon>Vertebrata</taxon>
        <taxon>Euteleostomi</taxon>
        <taxon>Coelacanthiformes</taxon>
        <taxon>Coelacanthidae</taxon>
        <taxon>Latimeria</taxon>
    </lineage>
</organism>
<evidence type="ECO:0000313" key="4">
    <source>
        <dbReference type="Ensembl" id="ENSLACP00000007617.1"/>
    </source>
</evidence>
<dbReference type="eggNOG" id="ENOG502S14X">
    <property type="taxonomic scope" value="Eukaryota"/>
</dbReference>
<dbReference type="InterPro" id="IPR012579">
    <property type="entry name" value="NOL7_C"/>
</dbReference>
<feature type="region of interest" description="Disordered" evidence="2">
    <location>
        <begin position="1"/>
        <end position="69"/>
    </location>
</feature>
<name>H3AD96_LATCH</name>
<feature type="compositionally biased region" description="Acidic residues" evidence="2">
    <location>
        <begin position="43"/>
        <end position="56"/>
    </location>
</feature>
<reference evidence="4" key="3">
    <citation type="submission" date="2025-09" db="UniProtKB">
        <authorList>
            <consortium name="Ensembl"/>
        </authorList>
    </citation>
    <scope>IDENTIFICATION</scope>
</reference>
<dbReference type="EMBL" id="AFYH01063295">
    <property type="status" value="NOT_ANNOTATED_CDS"/>
    <property type="molecule type" value="Genomic_DNA"/>
</dbReference>
<dbReference type="PANTHER" id="PTHR32337:SF2">
    <property type="entry name" value="NUCLEOLAR PROTEIN 7"/>
    <property type="match status" value="1"/>
</dbReference>
<evidence type="ECO:0000259" key="3">
    <source>
        <dbReference type="Pfam" id="PF08157"/>
    </source>
</evidence>
<reference evidence="4" key="2">
    <citation type="submission" date="2025-08" db="UniProtKB">
        <authorList>
            <consortium name="Ensembl"/>
        </authorList>
    </citation>
    <scope>IDENTIFICATION</scope>
</reference>
<dbReference type="Ensembl" id="ENSLACT00000007681.1">
    <property type="protein sequence ID" value="ENSLACP00000007617.1"/>
    <property type="gene ID" value="ENSLACG00000006749.1"/>
</dbReference>
<evidence type="ECO:0000313" key="5">
    <source>
        <dbReference type="Proteomes" id="UP000008672"/>
    </source>
</evidence>
<dbReference type="GeneTree" id="ENSGT00390000004118"/>
<dbReference type="Pfam" id="PF08157">
    <property type="entry name" value="NUC129"/>
    <property type="match status" value="1"/>
</dbReference>
<dbReference type="PANTHER" id="PTHR32337">
    <property type="entry name" value="NUCLEOLAR PROTEIN 7"/>
    <property type="match status" value="1"/>
</dbReference>
<dbReference type="AlphaFoldDB" id="H3AD96"/>
<dbReference type="OMA" id="WACKEKA"/>
<dbReference type="STRING" id="7897.ENSLACP00000007617"/>
<dbReference type="EMBL" id="AFYH01063296">
    <property type="status" value="NOT_ANNOTATED_CDS"/>
    <property type="molecule type" value="Genomic_DNA"/>
</dbReference>
<feature type="domain" description="U3 small nucleolar RNA-associated protein NOL7 C-terminal" evidence="3">
    <location>
        <begin position="167"/>
        <end position="229"/>
    </location>
</feature>
<feature type="coiled-coil region" evidence="1">
    <location>
        <begin position="69"/>
        <end position="99"/>
    </location>
</feature>
<keyword evidence="1" id="KW-0175">Coiled coil</keyword>
<dbReference type="FunCoup" id="H3AD96">
    <property type="interactions" value="1857"/>
</dbReference>
<feature type="region of interest" description="Disordered" evidence="2">
    <location>
        <begin position="133"/>
        <end position="160"/>
    </location>
</feature>
<dbReference type="EMBL" id="AFYH01063298">
    <property type="status" value="NOT_ANNOTATED_CDS"/>
    <property type="molecule type" value="Genomic_DNA"/>
</dbReference>
<protein>
    <submittedName>
        <fullName evidence="4">Nucleolar protein 7</fullName>
    </submittedName>
</protein>
<feature type="compositionally biased region" description="Basic and acidic residues" evidence="2">
    <location>
        <begin position="19"/>
        <end position="33"/>
    </location>
</feature>
<gene>
    <name evidence="4" type="primary">NOL7</name>
</gene>
<proteinExistence type="predicted"/>
<feature type="compositionally biased region" description="Acidic residues" evidence="2">
    <location>
        <begin position="149"/>
        <end position="158"/>
    </location>
</feature>
<feature type="compositionally biased region" description="Basic and acidic residues" evidence="2">
    <location>
        <begin position="133"/>
        <end position="143"/>
    </location>
</feature>
<evidence type="ECO:0000256" key="2">
    <source>
        <dbReference type="SAM" id="MobiDB-lite"/>
    </source>
</evidence>
<dbReference type="HOGENOM" id="CLU_095368_1_0_1"/>
<accession>H3AD96</accession>
<reference evidence="5" key="1">
    <citation type="submission" date="2011-08" db="EMBL/GenBank/DDBJ databases">
        <title>The draft genome of Latimeria chalumnae.</title>
        <authorList>
            <person name="Di Palma F."/>
            <person name="Alfoldi J."/>
            <person name="Johnson J."/>
            <person name="Berlin A."/>
            <person name="Gnerre S."/>
            <person name="Jaffe D."/>
            <person name="MacCallum I."/>
            <person name="Young S."/>
            <person name="Walker B.J."/>
            <person name="Lander E."/>
            <person name="Lindblad-Toh K."/>
        </authorList>
    </citation>
    <scope>NUCLEOTIDE SEQUENCE [LARGE SCALE GENOMIC DNA]</scope>
    <source>
        <strain evidence="5">Wild caught</strain>
    </source>
</reference>